<dbReference type="OrthoDB" id="2565179at2759"/>
<dbReference type="InParanoid" id="A0A0C2WR27"/>
<gene>
    <name evidence="1" type="ORF">M378DRAFT_181120</name>
</gene>
<organism evidence="1 2">
    <name type="scientific">Amanita muscaria (strain Koide BX008)</name>
    <dbReference type="NCBI Taxonomy" id="946122"/>
    <lineage>
        <taxon>Eukaryota</taxon>
        <taxon>Fungi</taxon>
        <taxon>Dikarya</taxon>
        <taxon>Basidiomycota</taxon>
        <taxon>Agaricomycotina</taxon>
        <taxon>Agaricomycetes</taxon>
        <taxon>Agaricomycetidae</taxon>
        <taxon>Agaricales</taxon>
        <taxon>Pluteineae</taxon>
        <taxon>Amanitaceae</taxon>
        <taxon>Amanita</taxon>
    </lineage>
</organism>
<evidence type="ECO:0000313" key="2">
    <source>
        <dbReference type="Proteomes" id="UP000054549"/>
    </source>
</evidence>
<keyword evidence="2" id="KW-1185">Reference proteome</keyword>
<reference evidence="1 2" key="1">
    <citation type="submission" date="2014-04" db="EMBL/GenBank/DDBJ databases">
        <title>Evolutionary Origins and Diversification of the Mycorrhizal Mutualists.</title>
        <authorList>
            <consortium name="DOE Joint Genome Institute"/>
            <consortium name="Mycorrhizal Genomics Consortium"/>
            <person name="Kohler A."/>
            <person name="Kuo A."/>
            <person name="Nagy L.G."/>
            <person name="Floudas D."/>
            <person name="Copeland A."/>
            <person name="Barry K.W."/>
            <person name="Cichocki N."/>
            <person name="Veneault-Fourrey C."/>
            <person name="LaButti K."/>
            <person name="Lindquist E.A."/>
            <person name="Lipzen A."/>
            <person name="Lundell T."/>
            <person name="Morin E."/>
            <person name="Murat C."/>
            <person name="Riley R."/>
            <person name="Ohm R."/>
            <person name="Sun H."/>
            <person name="Tunlid A."/>
            <person name="Henrissat B."/>
            <person name="Grigoriev I.V."/>
            <person name="Hibbett D.S."/>
            <person name="Martin F."/>
        </authorList>
    </citation>
    <scope>NUCLEOTIDE SEQUENCE [LARGE SCALE GENOMIC DNA]</scope>
    <source>
        <strain evidence="1 2">Koide BX008</strain>
    </source>
</reference>
<protein>
    <submittedName>
        <fullName evidence="1">Uncharacterized protein</fullName>
    </submittedName>
</protein>
<evidence type="ECO:0000313" key="1">
    <source>
        <dbReference type="EMBL" id="KIL58743.1"/>
    </source>
</evidence>
<accession>A0A0C2WR27</accession>
<dbReference type="AlphaFoldDB" id="A0A0C2WR27"/>
<dbReference type="STRING" id="946122.A0A0C2WR27"/>
<sequence>MSRWFWPTVRGIPYHLRVLHSQRCPSILTPALLPAPPAAVDHGLGPASTLASYLSMREEDISQTPALTFKSLYLSVKDCTMIRCLRPKQMTFMISMFGSLSIRPSPQSCIYVLKVVPCVNNPTENTYWPFVLEIARDKEKLGYPLNGTDRFWIMRAELAGLSTSPDVSAQLAQRCIFRAMQQYTRIWRHTPDPEVHAPLLEALLSNPSSRNLSDALKRLLRVLSIHGNPHQRLLNIFWKIVLEHGATLSSTQKSDILSLCFDRVGRFDGCGRSQASTSNADIPKLGTVLAGRLFPWYLARLPHNDLQHWVSKITVAAFQPSLSPETRWSNLLLLAICVNPHDLKSVVSSSHLELAPETIEWRTILILSTLERAVTNLPVSHNLANILRSLWRMWKGIDGDRPLLASQAVVASFLRLSSIAKDKEILRDCVQYSEARELWSISENRSDVAGGIHVFTSYMIGLVNCHGRKWSCILDIVDSTATTDAWRTKVVSALLDHFIVHDIMTAHEIYQSVLKRSFYVPPAYAYNVATRLVAVGQLEDAAQLLQTPSLPLHLRERLLGDILRFVKSMRPRSLGSDFAAKIGNTMQTLYSTRKPLAELKYPIRFFLSLMVSSDHASGAVSITKALAKHSPSFFTARFFVRLLGILMRCRQFKCAQQVAQIAREITPSRTIDIAQAKLVISLVNAGATTLACGLYPKHRIAGSLRTRLSIARIMAFRSRRPSAHATWRILRILSRHPWDERAIQDAIVSLVRARRTAAAMKLVRSKCTILTPKSITTIGNTILHGILRGKQRNGRHIARILGTKAFLEKTCRFTPDRVTTNIIVKAVLFLHPAIHISQMKSLFDHFIKLDFPSGPRWNHDNNVPFGSLLKTTPQDLQLPVHTSPPSFKRHVRPLFKMFIKAFYLRGDHDAAKKVIGILKEEQTRIAREWEKRERARRKGIDRKKRLIANCHRTPATRND</sequence>
<dbReference type="Proteomes" id="UP000054549">
    <property type="component" value="Unassembled WGS sequence"/>
</dbReference>
<dbReference type="EMBL" id="KN818330">
    <property type="protein sequence ID" value="KIL58743.1"/>
    <property type="molecule type" value="Genomic_DNA"/>
</dbReference>
<dbReference type="HOGENOM" id="CLU_295789_0_0_1"/>
<proteinExistence type="predicted"/>
<name>A0A0C2WR27_AMAMK</name>